<feature type="binding site" evidence="11">
    <location>
        <position position="121"/>
    </location>
    <ligand>
        <name>(6S)-5-formyl-5,6,7,8-tetrahydrofolate</name>
        <dbReference type="ChEBI" id="CHEBI:57457"/>
    </ligand>
</feature>
<comment type="subcellular location">
    <subcellularLocation>
        <location evidence="1 11">Cytoplasm</location>
    </subcellularLocation>
</comment>
<evidence type="ECO:0000256" key="4">
    <source>
        <dbReference type="ARBA" id="ARBA00022694"/>
    </source>
</evidence>
<evidence type="ECO:0000256" key="2">
    <source>
        <dbReference type="ARBA" id="ARBA00011043"/>
    </source>
</evidence>
<dbReference type="AlphaFoldDB" id="A0A063YAU5"/>
<comment type="caution">
    <text evidence="14">The sequence shown here is derived from an EMBL/GenBank/DDBJ whole genome shotgun (WGS) entry which is preliminary data.</text>
</comment>
<gene>
    <name evidence="11" type="primary">mnmE</name>
    <name evidence="11" type="synonym">trmE</name>
    <name evidence="14" type="ORF">ADINL_0092</name>
</gene>
<dbReference type="NCBIfam" id="NF003661">
    <property type="entry name" value="PRK05291.1-3"/>
    <property type="match status" value="1"/>
</dbReference>
<evidence type="ECO:0000256" key="6">
    <source>
        <dbReference type="ARBA" id="ARBA00022741"/>
    </source>
</evidence>
<evidence type="ECO:0000256" key="11">
    <source>
        <dbReference type="HAMAP-Rule" id="MF_00379"/>
    </source>
</evidence>
<dbReference type="SUPFAM" id="SSF52540">
    <property type="entry name" value="P-loop containing nucleoside triphosphate hydrolases"/>
    <property type="match status" value="1"/>
</dbReference>
<reference evidence="14 15" key="1">
    <citation type="journal article" date="2005" name="Int. J. Syst. Evol. Microbiol.">
        <title>Nitrincola lacisaponensis gen. nov., sp. nov., a novel alkaliphilic bacterium isolated from an alkaline, saline lake.</title>
        <authorList>
            <person name="Dimitriu P.A."/>
            <person name="Shukla S.K."/>
            <person name="Conradt J."/>
            <person name="Marquez M.C."/>
            <person name="Ventosa A."/>
            <person name="Maglia A."/>
            <person name="Peyton B.M."/>
            <person name="Pinkart H.C."/>
            <person name="Mormile M.R."/>
        </authorList>
    </citation>
    <scope>NUCLEOTIDE SEQUENCE [LARGE SCALE GENOMIC DNA]</scope>
    <source>
        <strain evidence="14 15">4CA</strain>
    </source>
</reference>
<feature type="binding site" evidence="11">
    <location>
        <position position="252"/>
    </location>
    <ligand>
        <name>Mg(2+)</name>
        <dbReference type="ChEBI" id="CHEBI:18420"/>
    </ligand>
</feature>
<dbReference type="Gene3D" id="3.30.1360.120">
    <property type="entry name" value="Probable tRNA modification gtpase trme, domain 1"/>
    <property type="match status" value="1"/>
</dbReference>
<dbReference type="GO" id="GO:0030488">
    <property type="term" value="P:tRNA methylation"/>
    <property type="evidence" value="ECO:0007669"/>
    <property type="project" value="TreeGrafter"/>
</dbReference>
<dbReference type="HAMAP" id="MF_00379">
    <property type="entry name" value="GTPase_MnmE"/>
    <property type="match status" value="1"/>
</dbReference>
<dbReference type="Pfam" id="PF01926">
    <property type="entry name" value="MMR_HSR1"/>
    <property type="match status" value="1"/>
</dbReference>
<dbReference type="RefSeq" id="WP_036542393.1">
    <property type="nucleotide sequence ID" value="NZ_JMSZ01000001.1"/>
</dbReference>
<feature type="binding site" evidence="11">
    <location>
        <begin position="227"/>
        <end position="232"/>
    </location>
    <ligand>
        <name>GTP</name>
        <dbReference type="ChEBI" id="CHEBI:37565"/>
    </ligand>
</feature>
<name>A0A063YAU5_9GAMM</name>
<keyword evidence="10 11" id="KW-0342">GTP-binding</keyword>
<evidence type="ECO:0000256" key="7">
    <source>
        <dbReference type="ARBA" id="ARBA00022801"/>
    </source>
</evidence>
<dbReference type="CDD" id="cd14858">
    <property type="entry name" value="TrmE_N"/>
    <property type="match status" value="1"/>
</dbReference>
<dbReference type="EMBL" id="JMSZ01000001">
    <property type="protein sequence ID" value="KDE41412.1"/>
    <property type="molecule type" value="Genomic_DNA"/>
</dbReference>
<dbReference type="PANTHER" id="PTHR42714">
    <property type="entry name" value="TRNA MODIFICATION GTPASE GTPBP3"/>
    <property type="match status" value="1"/>
</dbReference>
<dbReference type="CDD" id="cd04164">
    <property type="entry name" value="trmE"/>
    <property type="match status" value="1"/>
</dbReference>
<evidence type="ECO:0000256" key="12">
    <source>
        <dbReference type="RuleBase" id="RU003313"/>
    </source>
</evidence>
<feature type="domain" description="TrmE-type G" evidence="13">
    <location>
        <begin position="217"/>
        <end position="378"/>
    </location>
</feature>
<dbReference type="GO" id="GO:0002098">
    <property type="term" value="P:tRNA wobble uridine modification"/>
    <property type="evidence" value="ECO:0007669"/>
    <property type="project" value="TreeGrafter"/>
</dbReference>
<dbReference type="Pfam" id="PF12631">
    <property type="entry name" value="MnmE_helical"/>
    <property type="match status" value="1"/>
</dbReference>
<dbReference type="InterPro" id="IPR027368">
    <property type="entry name" value="MnmE_dom2"/>
</dbReference>
<dbReference type="NCBIfam" id="TIGR00450">
    <property type="entry name" value="mnmE_trmE_thdF"/>
    <property type="match status" value="1"/>
</dbReference>
<evidence type="ECO:0000256" key="5">
    <source>
        <dbReference type="ARBA" id="ARBA00022723"/>
    </source>
</evidence>
<feature type="binding site" evidence="11">
    <location>
        <position position="82"/>
    </location>
    <ligand>
        <name>(6S)-5-formyl-5,6,7,8-tetrahydrofolate</name>
        <dbReference type="ChEBI" id="CHEBI:57457"/>
    </ligand>
</feature>
<keyword evidence="9 11" id="KW-0630">Potassium</keyword>
<comment type="caution">
    <text evidence="11">Lacks conserved residue(s) required for the propagation of feature annotation.</text>
</comment>
<feature type="binding site" evidence="11">
    <location>
        <begin position="271"/>
        <end position="274"/>
    </location>
    <ligand>
        <name>GTP</name>
        <dbReference type="ChEBI" id="CHEBI:37565"/>
    </ligand>
</feature>
<sequence>MSNSAHDTIAAQATAPGRGGVGIIRVSGPQALHIAEQVIGHTPKPRYAHYGDFHAAEGQVIDQGIALFFPGPHSFTGEDVLELQAHGGPVVMDFILQRVITLGARPARPGEFSERAFLNDKLDLAQAEAIADLINSTSEQAARCALRSLQGAFSARIQALLERLIQLRIYVEAAIDFPEEEIDFLADGKVRDDLLQIITDLEAVQQEAHQGSLMREGMQVVIAGKPNAGKSSLLNALAGRETAIVTDIAGTTRDVLREHIHLDGMPLHIIDTAGLRDAPDQVERIGIDRAWQEIHKADRILMVVDSSETSAQSPEQIWPEFVAQLADASKITVIRNKIDLQAEKPTLQQQGEYSLISLSAKHGQGVELLREHLKACIGFSNTTEGGFMARRRHLDALQRCHQQLDAGLAQLDGFSAGELLAEDLRMAQQSLGEITGEFTPDDLLGRIFSSFCIGK</sequence>
<accession>A0A063YAU5</accession>
<dbReference type="EC" id="3.6.-.-" evidence="11"/>
<evidence type="ECO:0000256" key="1">
    <source>
        <dbReference type="ARBA" id="ARBA00004496"/>
    </source>
</evidence>
<dbReference type="InterPro" id="IPR027417">
    <property type="entry name" value="P-loop_NTPase"/>
</dbReference>
<dbReference type="GO" id="GO:0046872">
    <property type="term" value="F:metal ion binding"/>
    <property type="evidence" value="ECO:0007669"/>
    <property type="project" value="UniProtKB-KW"/>
</dbReference>
<dbReference type="FunFam" id="3.40.50.300:FF:000249">
    <property type="entry name" value="tRNA modification GTPase MnmE"/>
    <property type="match status" value="1"/>
</dbReference>
<protein>
    <recommendedName>
        <fullName evidence="11">tRNA modification GTPase MnmE</fullName>
        <ecNumber evidence="11">3.6.-.-</ecNumber>
    </recommendedName>
</protein>
<dbReference type="Pfam" id="PF10396">
    <property type="entry name" value="TrmE_N"/>
    <property type="match status" value="1"/>
</dbReference>
<dbReference type="PANTHER" id="PTHR42714:SF2">
    <property type="entry name" value="TRNA MODIFICATION GTPASE GTPBP3, MITOCHONDRIAL"/>
    <property type="match status" value="1"/>
</dbReference>
<dbReference type="GO" id="GO:0003924">
    <property type="term" value="F:GTPase activity"/>
    <property type="evidence" value="ECO:0007669"/>
    <property type="project" value="UniProtKB-UniRule"/>
</dbReference>
<dbReference type="InterPro" id="IPR027266">
    <property type="entry name" value="TrmE/GcvT-like"/>
</dbReference>
<dbReference type="STRING" id="267850.ADINL_0092"/>
<evidence type="ECO:0000256" key="10">
    <source>
        <dbReference type="ARBA" id="ARBA00023134"/>
    </source>
</evidence>
<dbReference type="PROSITE" id="PS51709">
    <property type="entry name" value="G_TRME"/>
    <property type="match status" value="1"/>
</dbReference>
<dbReference type="GO" id="GO:0005829">
    <property type="term" value="C:cytosol"/>
    <property type="evidence" value="ECO:0007669"/>
    <property type="project" value="TreeGrafter"/>
</dbReference>
<keyword evidence="3 11" id="KW-0963">Cytoplasm</keyword>
<dbReference type="Gene3D" id="3.40.50.300">
    <property type="entry name" value="P-loop containing nucleotide triphosphate hydrolases"/>
    <property type="match status" value="1"/>
</dbReference>
<evidence type="ECO:0000256" key="3">
    <source>
        <dbReference type="ARBA" id="ARBA00022490"/>
    </source>
</evidence>
<keyword evidence="15" id="KW-1185">Reference proteome</keyword>
<dbReference type="GO" id="GO:0005525">
    <property type="term" value="F:GTP binding"/>
    <property type="evidence" value="ECO:0007669"/>
    <property type="project" value="UniProtKB-UniRule"/>
</dbReference>
<dbReference type="InterPro" id="IPR025867">
    <property type="entry name" value="MnmE_helical"/>
</dbReference>
<evidence type="ECO:0000313" key="15">
    <source>
        <dbReference type="Proteomes" id="UP000027318"/>
    </source>
</evidence>
<dbReference type="SUPFAM" id="SSF116878">
    <property type="entry name" value="TrmE connector domain"/>
    <property type="match status" value="1"/>
</dbReference>
<dbReference type="NCBIfam" id="TIGR00231">
    <property type="entry name" value="small_GTP"/>
    <property type="match status" value="1"/>
</dbReference>
<feature type="binding site" evidence="11">
    <location>
        <position position="25"/>
    </location>
    <ligand>
        <name>(6S)-5-formyl-5,6,7,8-tetrahydrofolate</name>
        <dbReference type="ChEBI" id="CHEBI:57457"/>
    </ligand>
</feature>
<dbReference type="InterPro" id="IPR005225">
    <property type="entry name" value="Small_GTP-bd"/>
</dbReference>
<comment type="cofactor">
    <cofactor evidence="11">
        <name>K(+)</name>
        <dbReference type="ChEBI" id="CHEBI:29103"/>
    </cofactor>
    <text evidence="11">Binds 1 potassium ion per subunit.</text>
</comment>
<comment type="function">
    <text evidence="11">Exhibits a very high intrinsic GTPase hydrolysis rate. Involved in the addition of a carboxymethylaminomethyl (cmnm) group at the wobble position (U34) of certain tRNAs, forming tRNA-cmnm(5)s(2)U34.</text>
</comment>
<dbReference type="PATRIC" id="fig|267850.7.peg.92"/>
<dbReference type="FunFam" id="3.30.1360.120:FF:000001">
    <property type="entry name" value="tRNA modification GTPase MnmE"/>
    <property type="match status" value="1"/>
</dbReference>
<keyword evidence="4 11" id="KW-0819">tRNA processing</keyword>
<organism evidence="14 15">
    <name type="scientific">Nitrincola lacisaponensis</name>
    <dbReference type="NCBI Taxonomy" id="267850"/>
    <lineage>
        <taxon>Bacteria</taxon>
        <taxon>Pseudomonadati</taxon>
        <taxon>Pseudomonadota</taxon>
        <taxon>Gammaproteobacteria</taxon>
        <taxon>Oceanospirillales</taxon>
        <taxon>Oceanospirillaceae</taxon>
        <taxon>Nitrincola</taxon>
    </lineage>
</organism>
<evidence type="ECO:0000259" key="13">
    <source>
        <dbReference type="PROSITE" id="PS51709"/>
    </source>
</evidence>
<evidence type="ECO:0000256" key="8">
    <source>
        <dbReference type="ARBA" id="ARBA00022842"/>
    </source>
</evidence>
<comment type="similarity">
    <text evidence="2 11 12">Belongs to the TRAFAC class TrmE-Era-EngA-EngB-Septin-like GTPase superfamily. TrmE GTPase family.</text>
</comment>
<dbReference type="Proteomes" id="UP000027318">
    <property type="component" value="Unassembled WGS sequence"/>
</dbReference>
<dbReference type="Gene3D" id="1.20.120.430">
    <property type="entry name" value="tRNA modification GTPase MnmE domain 2"/>
    <property type="match status" value="1"/>
</dbReference>
<feature type="binding site" evidence="11">
    <location>
        <position position="248"/>
    </location>
    <ligand>
        <name>K(+)</name>
        <dbReference type="ChEBI" id="CHEBI:29103"/>
    </ligand>
</feature>
<feature type="binding site" evidence="11">
    <location>
        <begin position="246"/>
        <end position="252"/>
    </location>
    <ligand>
        <name>GTP</name>
        <dbReference type="ChEBI" id="CHEBI:37565"/>
    </ligand>
</feature>
<feature type="binding site" evidence="11">
    <location>
        <position position="251"/>
    </location>
    <ligand>
        <name>K(+)</name>
        <dbReference type="ChEBI" id="CHEBI:29103"/>
    </ligand>
</feature>
<dbReference type="InterPro" id="IPR031168">
    <property type="entry name" value="G_TrmE"/>
</dbReference>
<evidence type="ECO:0000256" key="9">
    <source>
        <dbReference type="ARBA" id="ARBA00022958"/>
    </source>
</evidence>
<keyword evidence="6 11" id="KW-0547">Nucleotide-binding</keyword>
<comment type="subunit">
    <text evidence="11">Homodimer. Heterotetramer of two MnmE and two MnmG subunits.</text>
</comment>
<feature type="binding site" evidence="11">
    <location>
        <position position="455"/>
    </location>
    <ligand>
        <name>(6S)-5-formyl-5,6,7,8-tetrahydrofolate</name>
        <dbReference type="ChEBI" id="CHEBI:57457"/>
    </ligand>
</feature>
<dbReference type="OrthoDB" id="9805918at2"/>
<keyword evidence="7 11" id="KW-0378">Hydrolase</keyword>
<evidence type="ECO:0000313" key="14">
    <source>
        <dbReference type="EMBL" id="KDE41412.1"/>
    </source>
</evidence>
<dbReference type="InterPro" id="IPR018948">
    <property type="entry name" value="GTP-bd_TrmE_N"/>
</dbReference>
<dbReference type="InterPro" id="IPR006073">
    <property type="entry name" value="GTP-bd"/>
</dbReference>
<dbReference type="InterPro" id="IPR004520">
    <property type="entry name" value="GTPase_MnmE"/>
</dbReference>
<feature type="binding site" evidence="11">
    <location>
        <position position="231"/>
    </location>
    <ligand>
        <name>Mg(2+)</name>
        <dbReference type="ChEBI" id="CHEBI:18420"/>
    </ligand>
</feature>
<proteinExistence type="inferred from homology"/>
<feature type="binding site" evidence="11">
    <location>
        <position position="227"/>
    </location>
    <ligand>
        <name>K(+)</name>
        <dbReference type="ChEBI" id="CHEBI:29103"/>
    </ligand>
</feature>
<keyword evidence="5 11" id="KW-0479">Metal-binding</keyword>
<keyword evidence="8 11" id="KW-0460">Magnesium</keyword>
<feature type="binding site" evidence="11">
    <location>
        <position position="246"/>
    </location>
    <ligand>
        <name>K(+)</name>
        <dbReference type="ChEBI" id="CHEBI:29103"/>
    </ligand>
</feature>